<organism evidence="5 6">
    <name type="scientific">Daedalea quercina L-15889</name>
    <dbReference type="NCBI Taxonomy" id="1314783"/>
    <lineage>
        <taxon>Eukaryota</taxon>
        <taxon>Fungi</taxon>
        <taxon>Dikarya</taxon>
        <taxon>Basidiomycota</taxon>
        <taxon>Agaricomycotina</taxon>
        <taxon>Agaricomycetes</taxon>
        <taxon>Polyporales</taxon>
        <taxon>Fomitopsis</taxon>
    </lineage>
</organism>
<dbReference type="InterPro" id="IPR001680">
    <property type="entry name" value="WD40_rpt"/>
</dbReference>
<dbReference type="OrthoDB" id="429520at2759"/>
<evidence type="ECO:0000313" key="5">
    <source>
        <dbReference type="EMBL" id="KZT67887.1"/>
    </source>
</evidence>
<evidence type="ECO:0000256" key="2">
    <source>
        <dbReference type="ARBA" id="ARBA00022737"/>
    </source>
</evidence>
<dbReference type="SMART" id="SM00320">
    <property type="entry name" value="WD40"/>
    <property type="match status" value="3"/>
</dbReference>
<feature type="domain" description="F-box" evidence="4">
    <location>
        <begin position="39"/>
        <end position="85"/>
    </location>
</feature>
<name>A0A165P880_9APHY</name>
<feature type="region of interest" description="Disordered" evidence="3">
    <location>
        <begin position="692"/>
        <end position="711"/>
    </location>
</feature>
<feature type="compositionally biased region" description="Low complexity" evidence="3">
    <location>
        <begin position="694"/>
        <end position="711"/>
    </location>
</feature>
<dbReference type="EMBL" id="KV429072">
    <property type="protein sequence ID" value="KZT67887.1"/>
    <property type="molecule type" value="Genomic_DNA"/>
</dbReference>
<keyword evidence="6" id="KW-1185">Reference proteome</keyword>
<evidence type="ECO:0000259" key="4">
    <source>
        <dbReference type="PROSITE" id="PS50181"/>
    </source>
</evidence>
<feature type="compositionally biased region" description="Basic and acidic residues" evidence="3">
    <location>
        <begin position="1"/>
        <end position="10"/>
    </location>
</feature>
<feature type="region of interest" description="Disordered" evidence="3">
    <location>
        <begin position="718"/>
        <end position="889"/>
    </location>
</feature>
<dbReference type="Gene3D" id="1.20.1280.50">
    <property type="match status" value="1"/>
</dbReference>
<feature type="compositionally biased region" description="Low complexity" evidence="3">
    <location>
        <begin position="827"/>
        <end position="859"/>
    </location>
</feature>
<dbReference type="InterPro" id="IPR050349">
    <property type="entry name" value="WD_LIS1/nudF_dynein_reg"/>
</dbReference>
<dbReference type="PANTHER" id="PTHR44129">
    <property type="entry name" value="WD REPEAT-CONTAINING PROTEIN POP1"/>
    <property type="match status" value="1"/>
</dbReference>
<dbReference type="InterPro" id="IPR003903">
    <property type="entry name" value="UIM_dom"/>
</dbReference>
<sequence>MPSRPIEAHHKNAARSHLPHAHPRTTGQHGKTHSLSHGESILLRFPSESLTHITSFLDPDTLLSLSGTNRQLHAHVKDDNTWRRAYVYHFLGISPESDLRDNGERKSLMLRREESTWRREFLLRYNLRRLSLRHVANSRCRRWERSRNQPVTHVPHHSSVVSMHLMPNTTLLTASLQYGIVARSYPLTGKVLRGYLDASGAGNGLGHGNPNLEFSPHVTAIALASEGRTAKVLWGFRNGEVAVTTAVRAMDGNRPSAAKHARCKAEECHEAAVQALAWGTEVGQEGPAAFATGDAHGQVKLWDAKRMKCLWTSIKKEGLERDVCAKIAFDVARGVVVAAMESNRIHVWSGLYPVITGEQVDIGPNEITIPPFAAFGLAQTPASIVPSRELLDLHVSIVGDSKLRVLIAYKHDSYLYRIDVDLATSDTERSAFGDGSVGAVTVVKPVFATQGGESNFVLVGDQLGGISIFDCDAPSPVGNTSVIPLRKIDAHEDGAVTALAWNTIVLASGSSRGTVKAWDSLTLAHLRTFPSPGTRPAAGGEWDGVNQILLERTELLASVGSRVMTWQAGPVGKHDKAKGKQVRAIRNSGGLAKWQQQVEMYRDIAESRHDLDEEQSHTRRVFGREREQQSTLTHLGLNEVEAVEYVLMLSRDEEENRRLQRALATPEDDGVFMADFDDLQTPVSGPSVFIEHTPSPAMSSPTSSFSSRSYSNGSVVINGRSLPRTVPSQSNYKIQVSPRMRPEPMEAGFASSPLNGSLSSSLNTQTSNSVPSTTDLDHFPPVSRTPSSTSVSVPSAPASPSALRRSGPGSPQSLRNAWATPINSRQSSSSTPASATSSPLLAPRRSSPPTRTSSTGPSLISAGFARQTSRSSGSPEFAPLTEQTEKEDEDLRLAIELSLAEARSRGENV</sequence>
<dbReference type="Pfam" id="PF12937">
    <property type="entry name" value="F-box-like"/>
    <property type="match status" value="1"/>
</dbReference>
<keyword evidence="2" id="KW-0677">Repeat</keyword>
<dbReference type="SUPFAM" id="SSF50978">
    <property type="entry name" value="WD40 repeat-like"/>
    <property type="match status" value="1"/>
</dbReference>
<dbReference type="Proteomes" id="UP000076727">
    <property type="component" value="Unassembled WGS sequence"/>
</dbReference>
<feature type="compositionally biased region" description="Low complexity" evidence="3">
    <location>
        <begin position="751"/>
        <end position="769"/>
    </location>
</feature>
<gene>
    <name evidence="5" type="ORF">DAEQUDRAFT_375983</name>
</gene>
<evidence type="ECO:0000313" key="6">
    <source>
        <dbReference type="Proteomes" id="UP000076727"/>
    </source>
</evidence>
<dbReference type="InterPro" id="IPR015943">
    <property type="entry name" value="WD40/YVTN_repeat-like_dom_sf"/>
</dbReference>
<evidence type="ECO:0000256" key="1">
    <source>
        <dbReference type="ARBA" id="ARBA00022574"/>
    </source>
</evidence>
<feature type="compositionally biased region" description="Polar residues" evidence="3">
    <location>
        <begin position="809"/>
        <end position="826"/>
    </location>
</feature>
<feature type="compositionally biased region" description="Low complexity" evidence="3">
    <location>
        <begin position="780"/>
        <end position="806"/>
    </location>
</feature>
<dbReference type="InterPro" id="IPR036047">
    <property type="entry name" value="F-box-like_dom_sf"/>
</dbReference>
<dbReference type="AlphaFoldDB" id="A0A165P880"/>
<protein>
    <recommendedName>
        <fullName evidence="4">F-box domain-containing protein</fullName>
    </recommendedName>
</protein>
<dbReference type="PROSITE" id="PS50181">
    <property type="entry name" value="FBOX"/>
    <property type="match status" value="1"/>
</dbReference>
<proteinExistence type="predicted"/>
<dbReference type="Gene3D" id="2.130.10.10">
    <property type="entry name" value="YVTN repeat-like/Quinoprotein amine dehydrogenase"/>
    <property type="match status" value="2"/>
</dbReference>
<keyword evidence="1" id="KW-0853">WD repeat</keyword>
<dbReference type="Pfam" id="PF00400">
    <property type="entry name" value="WD40"/>
    <property type="match status" value="1"/>
</dbReference>
<dbReference type="STRING" id="1314783.A0A165P880"/>
<feature type="compositionally biased region" description="Polar residues" evidence="3">
    <location>
        <begin position="25"/>
        <end position="36"/>
    </location>
</feature>
<dbReference type="InterPro" id="IPR036322">
    <property type="entry name" value="WD40_repeat_dom_sf"/>
</dbReference>
<accession>A0A165P880</accession>
<evidence type="ECO:0000256" key="3">
    <source>
        <dbReference type="SAM" id="MobiDB-lite"/>
    </source>
</evidence>
<feature type="compositionally biased region" description="Basic residues" evidence="3">
    <location>
        <begin position="11"/>
        <end position="23"/>
    </location>
</feature>
<dbReference type="InterPro" id="IPR001810">
    <property type="entry name" value="F-box_dom"/>
</dbReference>
<feature type="region of interest" description="Disordered" evidence="3">
    <location>
        <begin position="1"/>
        <end position="36"/>
    </location>
</feature>
<dbReference type="SUPFAM" id="SSF81383">
    <property type="entry name" value="F-box domain"/>
    <property type="match status" value="1"/>
</dbReference>
<dbReference type="PROSITE" id="PS50330">
    <property type="entry name" value="UIM"/>
    <property type="match status" value="1"/>
</dbReference>
<reference evidence="5 6" key="1">
    <citation type="journal article" date="2016" name="Mol. Biol. Evol.">
        <title>Comparative Genomics of Early-Diverging Mushroom-Forming Fungi Provides Insights into the Origins of Lignocellulose Decay Capabilities.</title>
        <authorList>
            <person name="Nagy L.G."/>
            <person name="Riley R."/>
            <person name="Tritt A."/>
            <person name="Adam C."/>
            <person name="Daum C."/>
            <person name="Floudas D."/>
            <person name="Sun H."/>
            <person name="Yadav J.S."/>
            <person name="Pangilinan J."/>
            <person name="Larsson K.H."/>
            <person name="Matsuura K."/>
            <person name="Barry K."/>
            <person name="Labutti K."/>
            <person name="Kuo R."/>
            <person name="Ohm R.A."/>
            <person name="Bhattacharya S.S."/>
            <person name="Shirouzu T."/>
            <person name="Yoshinaga Y."/>
            <person name="Martin F.M."/>
            <person name="Grigoriev I.V."/>
            <person name="Hibbett D.S."/>
        </authorList>
    </citation>
    <scope>NUCLEOTIDE SEQUENCE [LARGE SCALE GENOMIC DNA]</scope>
    <source>
        <strain evidence="5 6">L-15889</strain>
    </source>
</reference>